<dbReference type="InterPro" id="IPR043129">
    <property type="entry name" value="ATPase_NBD"/>
</dbReference>
<dbReference type="InterPro" id="IPR000600">
    <property type="entry name" value="ROK"/>
</dbReference>
<dbReference type="Gene3D" id="3.30.420.40">
    <property type="match status" value="2"/>
</dbReference>
<dbReference type="InterPro" id="IPR036388">
    <property type="entry name" value="WH-like_DNA-bd_sf"/>
</dbReference>
<sequence length="425" mass="45624">MASTRTGSKRLLRDLNQSIVFNLIAEEQAISRTKLAKKSGLPAATITRIVANFISAGLVLEVQSETSSGGRRPVLLSINPSSGYAVGVKLRENGMTITLCDLSCTILCASEQTFTGGSPPYQVVDLMASAIKQMISEAGLTFRQVLGVGIGLAGFVDSTHGICRYSSLFDWRDAELGPALEFKLRVPVSVDNDVNTLAVAERLFGAGHDIDNFLLITTGRGVGMGVIINGEIYRGSHGGAGEFGHMTVDTRVDAPSCTCGKRGCLEAVASDYGILRAATGGDPGYYERSALDDLVERAVAGDIAIQKIFRRAGEALGIATANLINIFDPERILITGEGLRAGELLLEPLRMTIPLHTFGVQKNVELVITPVDETTWARGAASLILRKVFQSPIYEEGDAHAIDDLLLQATQMQQLRRKTNQSQTR</sequence>
<accession>A0A8J3MUL3</accession>
<proteinExistence type="inferred from homology"/>
<dbReference type="Gene3D" id="1.10.10.10">
    <property type="entry name" value="Winged helix-like DNA-binding domain superfamily/Winged helix DNA-binding domain"/>
    <property type="match status" value="1"/>
</dbReference>
<name>A0A8J3MUL3_9CHLR</name>
<dbReference type="Proteomes" id="UP000612362">
    <property type="component" value="Unassembled WGS sequence"/>
</dbReference>
<dbReference type="PANTHER" id="PTHR18964:SF149">
    <property type="entry name" value="BIFUNCTIONAL UDP-N-ACETYLGLUCOSAMINE 2-EPIMERASE_N-ACETYLMANNOSAMINE KINASE"/>
    <property type="match status" value="1"/>
</dbReference>
<comment type="caution">
    <text evidence="2">The sequence shown here is derived from an EMBL/GenBank/DDBJ whole genome shotgun (WGS) entry which is preliminary data.</text>
</comment>
<dbReference type="CDD" id="cd24073">
    <property type="entry name" value="ASKHA_ATPase_ROK_CYANR"/>
    <property type="match status" value="1"/>
</dbReference>
<dbReference type="Pfam" id="PF00480">
    <property type="entry name" value="ROK"/>
    <property type="match status" value="1"/>
</dbReference>
<dbReference type="SUPFAM" id="SSF46785">
    <property type="entry name" value="Winged helix' DNA-binding domain"/>
    <property type="match status" value="1"/>
</dbReference>
<dbReference type="InterPro" id="IPR036390">
    <property type="entry name" value="WH_DNA-bd_sf"/>
</dbReference>
<dbReference type="EMBL" id="BNJF01000002">
    <property type="protein sequence ID" value="GHO46738.1"/>
    <property type="molecule type" value="Genomic_DNA"/>
</dbReference>
<dbReference type="RefSeq" id="WP_220196097.1">
    <property type="nucleotide sequence ID" value="NZ_BNJF01000002.1"/>
</dbReference>
<comment type="similarity">
    <text evidence="1">Belongs to the ROK (NagC/XylR) family.</text>
</comment>
<protein>
    <submittedName>
        <fullName evidence="2">Xylose repressor protein</fullName>
    </submittedName>
</protein>
<keyword evidence="3" id="KW-1185">Reference proteome</keyword>
<reference evidence="2" key="1">
    <citation type="submission" date="2020-10" db="EMBL/GenBank/DDBJ databases">
        <title>Taxonomic study of unclassified bacteria belonging to the class Ktedonobacteria.</title>
        <authorList>
            <person name="Yabe S."/>
            <person name="Wang C.M."/>
            <person name="Zheng Y."/>
            <person name="Sakai Y."/>
            <person name="Cavaletti L."/>
            <person name="Monciardini P."/>
            <person name="Donadio S."/>
        </authorList>
    </citation>
    <scope>NUCLEOTIDE SEQUENCE</scope>
    <source>
        <strain evidence="2">SOSP1-1</strain>
    </source>
</reference>
<evidence type="ECO:0000256" key="1">
    <source>
        <dbReference type="ARBA" id="ARBA00006479"/>
    </source>
</evidence>
<organism evidence="2 3">
    <name type="scientific">Ktedonospora formicarum</name>
    <dbReference type="NCBI Taxonomy" id="2778364"/>
    <lineage>
        <taxon>Bacteria</taxon>
        <taxon>Bacillati</taxon>
        <taxon>Chloroflexota</taxon>
        <taxon>Ktedonobacteria</taxon>
        <taxon>Ktedonobacterales</taxon>
        <taxon>Ktedonobacteraceae</taxon>
        <taxon>Ktedonospora</taxon>
    </lineage>
</organism>
<evidence type="ECO:0000313" key="2">
    <source>
        <dbReference type="EMBL" id="GHO46738.1"/>
    </source>
</evidence>
<dbReference type="SUPFAM" id="SSF53067">
    <property type="entry name" value="Actin-like ATPase domain"/>
    <property type="match status" value="1"/>
</dbReference>
<gene>
    <name evidence="2" type="ORF">KSX_49010</name>
</gene>
<dbReference type="AlphaFoldDB" id="A0A8J3MUL3"/>
<dbReference type="PANTHER" id="PTHR18964">
    <property type="entry name" value="ROK (REPRESSOR, ORF, KINASE) FAMILY"/>
    <property type="match status" value="1"/>
</dbReference>
<evidence type="ECO:0000313" key="3">
    <source>
        <dbReference type="Proteomes" id="UP000612362"/>
    </source>
</evidence>